<evidence type="ECO:0000256" key="1">
    <source>
        <dbReference type="ARBA" id="ARBA00004308"/>
    </source>
</evidence>
<dbReference type="Gene3D" id="2.60.490.10">
    <property type="entry name" value="atp-gated p2x4 ion channel domain"/>
    <property type="match status" value="1"/>
</dbReference>
<evidence type="ECO:0000256" key="5">
    <source>
        <dbReference type="ARBA" id="ARBA00022989"/>
    </source>
</evidence>
<dbReference type="InterPro" id="IPR059116">
    <property type="entry name" value="P2X_receptor"/>
</dbReference>
<comment type="similarity">
    <text evidence="2">Belongs to the P2X receptor family.</text>
</comment>
<evidence type="ECO:0000256" key="6">
    <source>
        <dbReference type="ARBA" id="ARBA00023065"/>
    </source>
</evidence>
<keyword evidence="7 10" id="KW-0472">Membrane</keyword>
<keyword evidence="9" id="KW-0407">Ion channel</keyword>
<protein>
    <submittedName>
        <fullName evidence="12">P2X purinoceptor 4-like isoform X1</fullName>
    </submittedName>
</protein>
<dbReference type="GeneID" id="106459345"/>
<dbReference type="PRINTS" id="PR01307">
    <property type="entry name" value="P2XRECEPTOR"/>
</dbReference>
<organism evidence="11 12">
    <name type="scientific">Limulus polyphemus</name>
    <name type="common">Atlantic horseshoe crab</name>
    <dbReference type="NCBI Taxonomy" id="6850"/>
    <lineage>
        <taxon>Eukaryota</taxon>
        <taxon>Metazoa</taxon>
        <taxon>Ecdysozoa</taxon>
        <taxon>Arthropoda</taxon>
        <taxon>Chelicerata</taxon>
        <taxon>Merostomata</taxon>
        <taxon>Xiphosura</taxon>
        <taxon>Limulidae</taxon>
        <taxon>Limulus</taxon>
    </lineage>
</organism>
<proteinExistence type="inferred from homology"/>
<gene>
    <name evidence="12" type="primary">LOC106459345</name>
</gene>
<evidence type="ECO:0000256" key="4">
    <source>
        <dbReference type="ARBA" id="ARBA00022692"/>
    </source>
</evidence>
<comment type="subcellular location">
    <subcellularLocation>
        <location evidence="1">Endomembrane system</location>
    </subcellularLocation>
</comment>
<dbReference type="Pfam" id="PF00864">
    <property type="entry name" value="P2X_receptor"/>
    <property type="match status" value="1"/>
</dbReference>
<feature type="transmembrane region" description="Helical" evidence="10">
    <location>
        <begin position="347"/>
        <end position="373"/>
    </location>
</feature>
<dbReference type="InterPro" id="IPR001429">
    <property type="entry name" value="P2X_purnocptor"/>
</dbReference>
<reference evidence="12" key="1">
    <citation type="submission" date="2025-08" db="UniProtKB">
        <authorList>
            <consortium name="RefSeq"/>
        </authorList>
    </citation>
    <scope>IDENTIFICATION</scope>
    <source>
        <tissue evidence="12">Muscle</tissue>
    </source>
</reference>
<evidence type="ECO:0000313" key="11">
    <source>
        <dbReference type="Proteomes" id="UP000694941"/>
    </source>
</evidence>
<dbReference type="Proteomes" id="UP000694941">
    <property type="component" value="Unplaced"/>
</dbReference>
<dbReference type="InterPro" id="IPR003045">
    <property type="entry name" value="P2X2_purnocptor"/>
</dbReference>
<evidence type="ECO:0000313" key="12">
    <source>
        <dbReference type="RefSeq" id="XP_013774419.1"/>
    </source>
</evidence>
<keyword evidence="4 10" id="KW-0812">Transmembrane</keyword>
<accession>A0ABM1B444</accession>
<evidence type="ECO:0000256" key="7">
    <source>
        <dbReference type="ARBA" id="ARBA00023136"/>
    </source>
</evidence>
<name>A0ABM1B444_LIMPO</name>
<keyword evidence="5 10" id="KW-1133">Transmembrane helix</keyword>
<dbReference type="Gene3D" id="1.10.287.940">
    <property type="entry name" value="atp-gated p2x4 ion channel"/>
    <property type="match status" value="1"/>
</dbReference>
<dbReference type="RefSeq" id="XP_013774419.1">
    <property type="nucleotide sequence ID" value="XM_013918965.2"/>
</dbReference>
<evidence type="ECO:0000256" key="9">
    <source>
        <dbReference type="ARBA" id="ARBA00023303"/>
    </source>
</evidence>
<evidence type="ECO:0000256" key="2">
    <source>
        <dbReference type="ARBA" id="ARBA00009848"/>
    </source>
</evidence>
<dbReference type="NCBIfam" id="TIGR00863">
    <property type="entry name" value="P2X"/>
    <property type="match status" value="1"/>
</dbReference>
<evidence type="ECO:0000256" key="3">
    <source>
        <dbReference type="ARBA" id="ARBA00022448"/>
    </source>
</evidence>
<feature type="transmembrane region" description="Helical" evidence="10">
    <location>
        <begin position="35"/>
        <end position="52"/>
    </location>
</feature>
<dbReference type="PIRSF" id="PIRSF005713">
    <property type="entry name" value="P2X_purinoceptor"/>
    <property type="match status" value="1"/>
</dbReference>
<keyword evidence="8" id="KW-1071">Ligand-gated ion channel</keyword>
<dbReference type="InterPro" id="IPR027309">
    <property type="entry name" value="P2X_extracellular_dom_sf"/>
</dbReference>
<dbReference type="PANTHER" id="PTHR10125">
    <property type="entry name" value="P2X PURINOCEPTOR"/>
    <property type="match status" value="1"/>
</dbReference>
<dbReference type="PRINTS" id="PR01309">
    <property type="entry name" value="P2X2RECEPTOR"/>
</dbReference>
<dbReference type="PANTHER" id="PTHR10125:SF31">
    <property type="entry name" value="P2X RECEPTOR E"/>
    <property type="match status" value="1"/>
</dbReference>
<keyword evidence="3" id="KW-0813">Transport</keyword>
<evidence type="ECO:0000256" key="8">
    <source>
        <dbReference type="ARBA" id="ARBA00023286"/>
    </source>
</evidence>
<keyword evidence="6" id="KW-0406">Ion transport</keyword>
<keyword evidence="11" id="KW-1185">Reference proteome</keyword>
<evidence type="ECO:0000256" key="10">
    <source>
        <dbReference type="SAM" id="Phobius"/>
    </source>
</evidence>
<sequence>MPSEITKAFLSAFLEYDTVKVVHIKSKKAGIINRITQLVIIVYIIGVAIIYMKGYQTFSSIESSTTTKVKGAAYTNFSTKEFNPHLRNIEDYRRIWDVADYVVPPSESGSFFVTTNIVITSNQTQSTCPEDPEIPGAVCDPNNNTCQAGTPTLLGNGMMTGACVTSDINSKTNVCEIYAWCPVEQDLNPLIKNKALLSASKNFTVLIKNFVEFPKFNIRRRNILDTSNKTYLRGCHYHPRTNPACPIFVLGEIVAEAGEDYDAMATKGGVIAIIIEWDCNFDYDENYCIPKYSFRRLDDPKAKLAKGWNFRFANYFSDNTRSLYKVYGIKYVVIVHGKGGKFNFVPLLINIGSGLGLLAVATVIGDIIVLYVLKKRKYYRSKKFQLAFVEDEEGSCKDKTDLAVRKRKNENCNSDCPETFKLNESQQTK</sequence>